<protein>
    <submittedName>
        <fullName evidence="1">Uncharacterized protein</fullName>
    </submittedName>
</protein>
<reference evidence="1 2" key="1">
    <citation type="journal article" date="2018" name="Mol. Biol. Evol.">
        <title>Broad Genomic Sampling Reveals a Smut Pathogenic Ancestry of the Fungal Clade Ustilaginomycotina.</title>
        <authorList>
            <person name="Kijpornyongpan T."/>
            <person name="Mondo S.J."/>
            <person name="Barry K."/>
            <person name="Sandor L."/>
            <person name="Lee J."/>
            <person name="Lipzen A."/>
            <person name="Pangilinan J."/>
            <person name="LaButti K."/>
            <person name="Hainaut M."/>
            <person name="Henrissat B."/>
            <person name="Grigoriev I.V."/>
            <person name="Spatafora J.W."/>
            <person name="Aime M.C."/>
        </authorList>
    </citation>
    <scope>NUCLEOTIDE SEQUENCE [LARGE SCALE GENOMIC DNA]</scope>
    <source>
        <strain evidence="1 2">SA 807</strain>
    </source>
</reference>
<evidence type="ECO:0000313" key="1">
    <source>
        <dbReference type="EMBL" id="PWN51181.1"/>
    </source>
</evidence>
<name>A0ACD0NZH5_9BASI</name>
<accession>A0ACD0NZH5</accession>
<gene>
    <name evidence="1" type="ORF">IE53DRAFT_368297</name>
</gene>
<keyword evidence="2" id="KW-1185">Reference proteome</keyword>
<dbReference type="EMBL" id="KZ819864">
    <property type="protein sequence ID" value="PWN51181.1"/>
    <property type="molecule type" value="Genomic_DNA"/>
</dbReference>
<evidence type="ECO:0000313" key="2">
    <source>
        <dbReference type="Proteomes" id="UP000245626"/>
    </source>
</evidence>
<sequence length="1173" mass="127628">MPPAPVGSSSRRKQGEPTVCLECYKRKVKCDRLRPCGTCVRRGTEHLCKTFSTRELDPEELKRKQSRRSIAEITQLENDGGPSPDSNQGYKSSPSPESSTSQPPLTSFINLLLKDLSIDADESHSEDGNSPSLGVGSQSSSPSRYSQESTLDKVWAFCSIVPDWPQLARLVRFFLTDVDWRLMVTCQDDLEAFCQGLYKKIIAPCHAHQNQRMSHRGLLKAIMEPNDLSSLAFLCGIMLESIESSEPSSIEWLLPASKPGSSRQGPVALEPQSSARVRALYILKYHIQALVEECSEIDEMTLELAQANVSAFNFWANQGLFGASDFPKWEITVNAASRAKLFEDPESSGLARHRLDHHRRLAYLLYGYDRSYAVGANTSPIISESQFSVGRPSDDPIWSASGSPPDPCLAMLEVNVAKLADSLASVLCNGKPLHRKVMEVDAEFLKLANDLPPWYSLDKPDYSRDAIDPFLSRRRPWLKVNMAWQRVCLHRVMFFPDGKINNGELATSRYIAVSSAMQAMEAISVLRKESNRFSDRQGSGWYFQYITEPSITLATAALLLIRSKGRGVQGLSEPDSCWPTVFHIVQILDRSIIELENTYMDPELSLPTFINFAKRCSQIVTQLKSAIHEGINAVMSNAGIDSSRLKLDEKLTTLLNPRAIGTSSPRPRSSGESARNELQKAQNSWVAASHGRRPSESSAAPSNPRSGAGSPASSRLRSVPEHPAPGSSSAENAENVLRWVHGQGGVEHVPSRRGGNPLDDPSQQCENKRLPMPNQTDQAGQAAWSPKARLSSEGCLSRNGTGSNFVVQGVGSQRSGSAELGYHPPHPFPTYNEKHPVTMGSTAFPMDDGAAGQLDSYVVVHRPNHDQKTISTSGGQPGDFNVTAVLPDASAGVFAPKTGMDDRIGVSCGNGWTSSFDGGSEGATRRRTETNSLTKAVVFGEGGDYNMTMADPGQGVRYPPSLPNPTKQPAENLFRSRGPHRSDSLVSCSTASSSVKFSSTLPPLPNLGGTCNQSGEFSSTSSSPSPSGTMTVRDEGNVERMRTSNAPSLATNSGGPDPVNYRASLNEGEGGRGPLFQPTKQAPYPTPQEILYRPNPVVDQQKPHPVNQAPPDLESLFSTTTTTTTSIPHQTALNPCLPVANPSYNDQRVPRADQQVLVDWIAGVQMGTILPST</sequence>
<dbReference type="Proteomes" id="UP000245626">
    <property type="component" value="Unassembled WGS sequence"/>
</dbReference>
<organism evidence="1 2">
    <name type="scientific">Violaceomyces palustris</name>
    <dbReference type="NCBI Taxonomy" id="1673888"/>
    <lineage>
        <taxon>Eukaryota</taxon>
        <taxon>Fungi</taxon>
        <taxon>Dikarya</taxon>
        <taxon>Basidiomycota</taxon>
        <taxon>Ustilaginomycotina</taxon>
        <taxon>Ustilaginomycetes</taxon>
        <taxon>Violaceomycetales</taxon>
        <taxon>Violaceomycetaceae</taxon>
        <taxon>Violaceomyces</taxon>
    </lineage>
</organism>
<proteinExistence type="predicted"/>